<evidence type="ECO:0000313" key="2">
    <source>
        <dbReference type="EMBL" id="CEI72323.1"/>
    </source>
</evidence>
<name>A0A2P2BPP2_9FIRM</name>
<dbReference type="RefSeq" id="WP_092926777.1">
    <property type="nucleotide sequence ID" value="NZ_FJTZ01000012.1"/>
</dbReference>
<dbReference type="AlphaFoldDB" id="A0A2P2BPP2"/>
<dbReference type="EMBL" id="LN650648">
    <property type="protein sequence ID" value="CEI72323.1"/>
    <property type="molecule type" value="Genomic_DNA"/>
</dbReference>
<sequence length="60" mass="7060">MIKILDNIMLIIDILLIIYFYNYAVDTTDIVQRLISCAAITMEISFIIRHIKLMKSRKVN</sequence>
<keyword evidence="1" id="KW-0812">Transmembrane</keyword>
<reference evidence="2 3" key="1">
    <citation type="submission" date="2014-09" db="EMBL/GenBank/DDBJ databases">
        <authorList>
            <person name="Hornung B.V."/>
        </authorList>
    </citation>
    <scope>NUCLEOTIDE SEQUENCE [LARGE SCALE GENOMIC DNA]</scope>
    <source>
        <strain evidence="2 3">FRIFI</strain>
    </source>
</reference>
<evidence type="ECO:0000313" key="3">
    <source>
        <dbReference type="Proteomes" id="UP000245695"/>
    </source>
</evidence>
<keyword evidence="1" id="KW-0472">Membrane</keyword>
<organism evidence="2 3">
    <name type="scientific">Romboutsia hominis</name>
    <dbReference type="NCBI Taxonomy" id="1507512"/>
    <lineage>
        <taxon>Bacteria</taxon>
        <taxon>Bacillati</taxon>
        <taxon>Bacillota</taxon>
        <taxon>Clostridia</taxon>
        <taxon>Peptostreptococcales</taxon>
        <taxon>Peptostreptococcaceae</taxon>
        <taxon>Romboutsia</taxon>
    </lineage>
</organism>
<dbReference type="KEGG" id="rhom:FRIFI_0779"/>
<feature type="transmembrane region" description="Helical" evidence="1">
    <location>
        <begin position="7"/>
        <end position="24"/>
    </location>
</feature>
<accession>A0A2P2BPP2</accession>
<feature type="transmembrane region" description="Helical" evidence="1">
    <location>
        <begin position="30"/>
        <end position="48"/>
    </location>
</feature>
<keyword evidence="3" id="KW-1185">Reference proteome</keyword>
<keyword evidence="1" id="KW-1133">Transmembrane helix</keyword>
<proteinExistence type="predicted"/>
<gene>
    <name evidence="2" type="ORF">FRIFI_0779</name>
</gene>
<protein>
    <submittedName>
        <fullName evidence="2">Uncharacterized protein</fullName>
    </submittedName>
</protein>
<evidence type="ECO:0000256" key="1">
    <source>
        <dbReference type="SAM" id="Phobius"/>
    </source>
</evidence>
<dbReference type="Proteomes" id="UP000245695">
    <property type="component" value="Chromosome 1"/>
</dbReference>